<protein>
    <submittedName>
        <fullName evidence="3">Uncharacterized protein</fullName>
    </submittedName>
</protein>
<evidence type="ECO:0000256" key="2">
    <source>
        <dbReference type="SAM" id="Phobius"/>
    </source>
</evidence>
<reference evidence="3 4" key="1">
    <citation type="submission" date="2024-04" db="EMBL/GenBank/DDBJ databases">
        <title>genome sequences of Mucor flavus KT1a and Helicostylum pulchrum KT1b strains isolation_sourced from the surface of a dry-aged beef.</title>
        <authorList>
            <person name="Toyotome T."/>
            <person name="Hosono M."/>
            <person name="Torimaru M."/>
            <person name="Fukuda K."/>
            <person name="Mikami N."/>
        </authorList>
    </citation>
    <scope>NUCLEOTIDE SEQUENCE [LARGE SCALE GENOMIC DNA]</scope>
    <source>
        <strain evidence="3 4">KT1b</strain>
    </source>
</reference>
<keyword evidence="4" id="KW-1185">Reference proteome</keyword>
<keyword evidence="2" id="KW-0472">Membrane</keyword>
<evidence type="ECO:0000313" key="3">
    <source>
        <dbReference type="EMBL" id="GAA5796258.1"/>
    </source>
</evidence>
<dbReference type="EMBL" id="BAABUJ010000005">
    <property type="protein sequence ID" value="GAA5796258.1"/>
    <property type="molecule type" value="Genomic_DNA"/>
</dbReference>
<evidence type="ECO:0000256" key="1">
    <source>
        <dbReference type="SAM" id="MobiDB-lite"/>
    </source>
</evidence>
<accession>A0ABP9XN83</accession>
<dbReference type="Proteomes" id="UP001476247">
    <property type="component" value="Unassembled WGS sequence"/>
</dbReference>
<keyword evidence="2" id="KW-0812">Transmembrane</keyword>
<feature type="transmembrane region" description="Helical" evidence="2">
    <location>
        <begin position="111"/>
        <end position="133"/>
    </location>
</feature>
<organism evidence="3 4">
    <name type="scientific">Helicostylum pulchrum</name>
    <dbReference type="NCBI Taxonomy" id="562976"/>
    <lineage>
        <taxon>Eukaryota</taxon>
        <taxon>Fungi</taxon>
        <taxon>Fungi incertae sedis</taxon>
        <taxon>Mucoromycota</taxon>
        <taxon>Mucoromycotina</taxon>
        <taxon>Mucoromycetes</taxon>
        <taxon>Mucorales</taxon>
        <taxon>Mucorineae</taxon>
        <taxon>Mucoraceae</taxon>
        <taxon>Helicostylum</taxon>
    </lineage>
</organism>
<name>A0ABP9XN83_9FUNG</name>
<gene>
    <name evidence="3" type="ORF">HPULCUR_001628</name>
</gene>
<feature type="region of interest" description="Disordered" evidence="1">
    <location>
        <begin position="187"/>
        <end position="212"/>
    </location>
</feature>
<evidence type="ECO:0000313" key="4">
    <source>
        <dbReference type="Proteomes" id="UP001476247"/>
    </source>
</evidence>
<sequence length="212" mass="23587">MSLVTCFTDDIIVQQIYNSKTLIGNKHAKTKKKKKHHNKKKHKTYISTTKSNIYPSKSSRTTLIQTIPLSSLPSSISSTSVVLHIKATPTTIIDSSQPQLSHQPYTSNHRLALGLGLSFGCLSVFILLCLLIYSYQKRKAMYRHTIQPDKGNFFAMPKPILDVVPAVHTKWRPNSLLSAVHLAVSKSPKSKYSGALSESKKESSLPLVQSNK</sequence>
<keyword evidence="2" id="KW-1133">Transmembrane helix</keyword>
<proteinExistence type="predicted"/>
<comment type="caution">
    <text evidence="3">The sequence shown here is derived from an EMBL/GenBank/DDBJ whole genome shotgun (WGS) entry which is preliminary data.</text>
</comment>